<evidence type="ECO:0000256" key="1">
    <source>
        <dbReference type="ARBA" id="ARBA00001933"/>
    </source>
</evidence>
<proteinExistence type="inferred from homology"/>
<evidence type="ECO:0000256" key="3">
    <source>
        <dbReference type="ARBA" id="ARBA00022576"/>
    </source>
</evidence>
<evidence type="ECO:0000313" key="8">
    <source>
        <dbReference type="Proteomes" id="UP000029867"/>
    </source>
</evidence>
<dbReference type="InterPro" id="IPR015424">
    <property type="entry name" value="PyrdxlP-dep_Trfase"/>
</dbReference>
<evidence type="ECO:0000256" key="5">
    <source>
        <dbReference type="ARBA" id="ARBA00022898"/>
    </source>
</evidence>
<dbReference type="Proteomes" id="UP000029867">
    <property type="component" value="Unassembled WGS sequence"/>
</dbReference>
<dbReference type="InterPro" id="IPR050859">
    <property type="entry name" value="Class-I_PLP-dep_aminotransf"/>
</dbReference>
<comment type="similarity">
    <text evidence="2">Belongs to the class-I pyridoxal-phosphate-dependent aminotransferase family.</text>
</comment>
<evidence type="ECO:0000256" key="4">
    <source>
        <dbReference type="ARBA" id="ARBA00022679"/>
    </source>
</evidence>
<dbReference type="GO" id="GO:1901605">
    <property type="term" value="P:alpha-amino acid metabolic process"/>
    <property type="evidence" value="ECO:0007669"/>
    <property type="project" value="TreeGrafter"/>
</dbReference>
<dbReference type="SUPFAM" id="SSF53383">
    <property type="entry name" value="PLP-dependent transferases"/>
    <property type="match status" value="1"/>
</dbReference>
<evidence type="ECO:0000259" key="6">
    <source>
        <dbReference type="Pfam" id="PF00155"/>
    </source>
</evidence>
<comment type="caution">
    <text evidence="7">The sequence shown here is derived from an EMBL/GenBank/DDBJ whole genome shotgun (WGS) entry which is preliminary data.</text>
</comment>
<dbReference type="GO" id="GO:0008483">
    <property type="term" value="F:transaminase activity"/>
    <property type="evidence" value="ECO:0007669"/>
    <property type="project" value="UniProtKB-KW"/>
</dbReference>
<gene>
    <name evidence="7" type="ORF">JL09_g185</name>
</gene>
<protein>
    <recommendedName>
        <fullName evidence="6">Aminotransferase class I/classII large domain-containing protein</fullName>
    </recommendedName>
</protein>
<sequence>MTIDWNYFLSEEGRLREGSVMTIPTGEDIVSLAAGLPNPKCFPLHGIHVDVQSPVKNFTTTDKISRIAETPRGEVTESCQYISFDGLTNFNAWVQKYLVTYFKPAYEDWSWIIQSGATQSLESIMRLLLNPGTDTILCESLTYSCFLETCIPLRVKLVPVEMDEFGLVPAKLETLLENWHSNDLVKSLTFPKLLYTMPTGHNPTGITLSTERRKQLLDVCNKFNILIVEDDPYYHLQLDNNRHIPSLVQFDTQGRVIRIDSFSKMLMPGLRVSIVTCNGFFRKKLSMHNELSIHSASGPSQLMLQMIFNEWGDTGFSKWLQHIQSMYRERRDLMLQAFDSHLPHELVTYNRPNYGMFIWVNAKLEKFKQPRDSKLKLHEWAQHIEDLIFKVASEKYRVTVTKGRWFMPDKSTPIAGFRVTYSYVDQTKINHAVQLLAQAIQEVHDTLLNA</sequence>
<feature type="domain" description="Aminotransferase class I/classII large" evidence="6">
    <location>
        <begin position="73"/>
        <end position="434"/>
    </location>
</feature>
<comment type="cofactor">
    <cofactor evidence="1">
        <name>pyridoxal 5'-phosphate</name>
        <dbReference type="ChEBI" id="CHEBI:597326"/>
    </cofactor>
</comment>
<dbReference type="GO" id="GO:0030170">
    <property type="term" value="F:pyridoxal phosphate binding"/>
    <property type="evidence" value="ECO:0007669"/>
    <property type="project" value="InterPro"/>
</dbReference>
<dbReference type="CDD" id="cd00609">
    <property type="entry name" value="AAT_like"/>
    <property type="match status" value="1"/>
</dbReference>
<dbReference type="AlphaFoldDB" id="A0A099P8L9"/>
<dbReference type="eggNOG" id="KOG0634">
    <property type="taxonomic scope" value="Eukaryota"/>
</dbReference>
<keyword evidence="4" id="KW-0808">Transferase</keyword>
<dbReference type="Pfam" id="PF00155">
    <property type="entry name" value="Aminotran_1_2"/>
    <property type="match status" value="1"/>
</dbReference>
<dbReference type="InterPro" id="IPR004839">
    <property type="entry name" value="Aminotransferase_I/II_large"/>
</dbReference>
<dbReference type="PANTHER" id="PTHR42790:SF19">
    <property type="entry name" value="KYNURENINE_ALPHA-AMINOADIPATE AMINOTRANSFERASE, MITOCHONDRIAL"/>
    <property type="match status" value="1"/>
</dbReference>
<dbReference type="InterPro" id="IPR015421">
    <property type="entry name" value="PyrdxlP-dep_Trfase_major"/>
</dbReference>
<dbReference type="HOGENOM" id="CLU_017584_0_5_1"/>
<dbReference type="EMBL" id="JQFK01000001">
    <property type="protein sequence ID" value="KGK40584.1"/>
    <property type="molecule type" value="Genomic_DNA"/>
</dbReference>
<keyword evidence="3" id="KW-0032">Aminotransferase</keyword>
<evidence type="ECO:0000256" key="2">
    <source>
        <dbReference type="ARBA" id="ARBA00007441"/>
    </source>
</evidence>
<keyword evidence="5" id="KW-0663">Pyridoxal phosphate</keyword>
<name>A0A099P8L9_PICKU</name>
<dbReference type="Gene3D" id="3.40.640.10">
    <property type="entry name" value="Type I PLP-dependent aspartate aminotransferase-like (Major domain)"/>
    <property type="match status" value="1"/>
</dbReference>
<organism evidence="7 8">
    <name type="scientific">Pichia kudriavzevii</name>
    <name type="common">Yeast</name>
    <name type="synonym">Issatchenkia orientalis</name>
    <dbReference type="NCBI Taxonomy" id="4909"/>
    <lineage>
        <taxon>Eukaryota</taxon>
        <taxon>Fungi</taxon>
        <taxon>Dikarya</taxon>
        <taxon>Ascomycota</taxon>
        <taxon>Saccharomycotina</taxon>
        <taxon>Pichiomycetes</taxon>
        <taxon>Pichiales</taxon>
        <taxon>Pichiaceae</taxon>
        <taxon>Pichia</taxon>
    </lineage>
</organism>
<reference evidence="8" key="1">
    <citation type="journal article" date="2014" name="Microb. Cell Fact.">
        <title>Exploiting Issatchenkia orientalis SD108 for succinic acid production.</title>
        <authorList>
            <person name="Xiao H."/>
            <person name="Shao Z."/>
            <person name="Jiang Y."/>
            <person name="Dole S."/>
            <person name="Zhao H."/>
        </authorList>
    </citation>
    <scope>NUCLEOTIDE SEQUENCE [LARGE SCALE GENOMIC DNA]</scope>
    <source>
        <strain evidence="8">SD108</strain>
    </source>
</reference>
<dbReference type="PANTHER" id="PTHR42790">
    <property type="entry name" value="AMINOTRANSFERASE"/>
    <property type="match status" value="1"/>
</dbReference>
<accession>A0A099P8L9</accession>
<evidence type="ECO:0000313" key="7">
    <source>
        <dbReference type="EMBL" id="KGK40584.1"/>
    </source>
</evidence>
<dbReference type="VEuPathDB" id="FungiDB:C5L36_0A12110"/>